<name>A0A1G6R783_9ACTN</name>
<keyword evidence="1" id="KW-0808">Transferase</keyword>
<dbReference type="RefSeq" id="WP_090855022.1">
    <property type="nucleotide sequence ID" value="NZ_FMZM01000005.1"/>
</dbReference>
<dbReference type="Pfam" id="PF00583">
    <property type="entry name" value="Acetyltransf_1"/>
    <property type="match status" value="1"/>
</dbReference>
<reference evidence="1 2" key="1">
    <citation type="submission" date="2016-10" db="EMBL/GenBank/DDBJ databases">
        <authorList>
            <person name="de Groot N.N."/>
        </authorList>
    </citation>
    <scope>NUCLEOTIDE SEQUENCE [LARGE SCALE GENOMIC DNA]</scope>
    <source>
        <strain evidence="1 2">CGMCC 4.6858</strain>
    </source>
</reference>
<dbReference type="InterPro" id="IPR016181">
    <property type="entry name" value="Acyl_CoA_acyltransferase"/>
</dbReference>
<dbReference type="GO" id="GO:0016747">
    <property type="term" value="F:acyltransferase activity, transferring groups other than amino-acyl groups"/>
    <property type="evidence" value="ECO:0007669"/>
    <property type="project" value="InterPro"/>
</dbReference>
<dbReference type="OrthoDB" id="9797456at2"/>
<protein>
    <submittedName>
        <fullName evidence="1">Acetyltransferase (GNAT) domain-containing protein</fullName>
    </submittedName>
</protein>
<dbReference type="Gene3D" id="3.40.630.30">
    <property type="match status" value="1"/>
</dbReference>
<keyword evidence="2" id="KW-1185">Reference proteome</keyword>
<proteinExistence type="predicted"/>
<evidence type="ECO:0000313" key="1">
    <source>
        <dbReference type="EMBL" id="SDD00301.1"/>
    </source>
</evidence>
<organism evidence="1 2">
    <name type="scientific">Nocardioides lianchengensis</name>
    <dbReference type="NCBI Taxonomy" id="1045774"/>
    <lineage>
        <taxon>Bacteria</taxon>
        <taxon>Bacillati</taxon>
        <taxon>Actinomycetota</taxon>
        <taxon>Actinomycetes</taxon>
        <taxon>Propionibacteriales</taxon>
        <taxon>Nocardioidaceae</taxon>
        <taxon>Nocardioides</taxon>
    </lineage>
</organism>
<dbReference type="SUPFAM" id="SSF55729">
    <property type="entry name" value="Acyl-CoA N-acyltransferases (Nat)"/>
    <property type="match status" value="1"/>
</dbReference>
<gene>
    <name evidence="1" type="ORF">SAMN05421872_105174</name>
</gene>
<evidence type="ECO:0000313" key="2">
    <source>
        <dbReference type="Proteomes" id="UP000199034"/>
    </source>
</evidence>
<sequence length="263" mass="28795">MEVLSRAWRTDLALLEGSGSVVEHHGTYVVVRTPDNPGFRWGNFLLLRTSPKPRQLDRWLEVFAEALPDVRHRTFGVDDPAGGRAALKVFADRGYRTSESTVLTADDVHPPRHPNHAVELRPLTTDDDWAQRVDLAIACNTDSAGPAFETFATRQAEAERRLATTGSGAWFGAFDRGRMLSGLGIFRAGPDLARFQNVETHPENRGRGLAGTLVHHAGRHALDTLGVSTLVIVADPDYHALRIYQGVGFGGSETQLQAELDAV</sequence>
<dbReference type="InterPro" id="IPR000182">
    <property type="entry name" value="GNAT_dom"/>
</dbReference>
<dbReference type="EMBL" id="FMZM01000005">
    <property type="protein sequence ID" value="SDD00301.1"/>
    <property type="molecule type" value="Genomic_DNA"/>
</dbReference>
<dbReference type="PROSITE" id="PS51186">
    <property type="entry name" value="GNAT"/>
    <property type="match status" value="1"/>
</dbReference>
<dbReference type="AlphaFoldDB" id="A0A1G6R783"/>
<accession>A0A1G6R783</accession>
<dbReference type="STRING" id="1045774.SAMN05421872_105174"/>
<dbReference type="Proteomes" id="UP000199034">
    <property type="component" value="Unassembled WGS sequence"/>
</dbReference>